<dbReference type="Proteomes" id="UP000095287">
    <property type="component" value="Unplaced"/>
</dbReference>
<protein>
    <submittedName>
        <fullName evidence="3">Uncharacterized protein</fullName>
    </submittedName>
</protein>
<sequence length="83" mass="9327">MVMRKFGESAVHSSPTMARSASIRVHRRGTTTASEARTAQRHTSKPNCLTQQPRGFSIVNGDDDRCKRTNERCHSRQTLARSN</sequence>
<accession>A0A1I7YL80</accession>
<feature type="compositionally biased region" description="Polar residues" evidence="1">
    <location>
        <begin position="45"/>
        <end position="54"/>
    </location>
</feature>
<feature type="region of interest" description="Disordered" evidence="1">
    <location>
        <begin position="1"/>
        <end position="83"/>
    </location>
</feature>
<evidence type="ECO:0000313" key="2">
    <source>
        <dbReference type="Proteomes" id="UP000095287"/>
    </source>
</evidence>
<proteinExistence type="predicted"/>
<evidence type="ECO:0000313" key="3">
    <source>
        <dbReference type="WBParaSite" id="L893_g17241.t1"/>
    </source>
</evidence>
<dbReference type="WBParaSite" id="L893_g17241.t1">
    <property type="protein sequence ID" value="L893_g17241.t1"/>
    <property type="gene ID" value="L893_g17241"/>
</dbReference>
<feature type="compositionally biased region" description="Basic and acidic residues" evidence="1">
    <location>
        <begin position="62"/>
        <end position="74"/>
    </location>
</feature>
<reference evidence="3" key="1">
    <citation type="submission" date="2016-11" db="UniProtKB">
        <authorList>
            <consortium name="WormBaseParasite"/>
        </authorList>
    </citation>
    <scope>IDENTIFICATION</scope>
</reference>
<keyword evidence="2" id="KW-1185">Reference proteome</keyword>
<organism evidence="2 3">
    <name type="scientific">Steinernema glaseri</name>
    <dbReference type="NCBI Taxonomy" id="37863"/>
    <lineage>
        <taxon>Eukaryota</taxon>
        <taxon>Metazoa</taxon>
        <taxon>Ecdysozoa</taxon>
        <taxon>Nematoda</taxon>
        <taxon>Chromadorea</taxon>
        <taxon>Rhabditida</taxon>
        <taxon>Tylenchina</taxon>
        <taxon>Panagrolaimomorpha</taxon>
        <taxon>Strongyloidoidea</taxon>
        <taxon>Steinernematidae</taxon>
        <taxon>Steinernema</taxon>
    </lineage>
</organism>
<evidence type="ECO:0000256" key="1">
    <source>
        <dbReference type="SAM" id="MobiDB-lite"/>
    </source>
</evidence>
<dbReference type="AlphaFoldDB" id="A0A1I7YL80"/>
<name>A0A1I7YL80_9BILA</name>